<gene>
    <name evidence="2" type="ORF">AYR66_12395</name>
</gene>
<evidence type="ECO:0000313" key="3">
    <source>
        <dbReference type="Proteomes" id="UP000197535"/>
    </source>
</evidence>
<feature type="region of interest" description="Disordered" evidence="1">
    <location>
        <begin position="41"/>
        <end position="64"/>
    </location>
</feature>
<accession>A0A254TDD4</accession>
<dbReference type="RefSeq" id="WP_088707065.1">
    <property type="nucleotide sequence ID" value="NZ_LSTO01000001.1"/>
</dbReference>
<evidence type="ECO:0000256" key="1">
    <source>
        <dbReference type="SAM" id="MobiDB-lite"/>
    </source>
</evidence>
<keyword evidence="3" id="KW-1185">Reference proteome</keyword>
<organism evidence="2 3">
    <name type="scientific">Noviherbaspirillum denitrificans</name>
    <dbReference type="NCBI Taxonomy" id="1968433"/>
    <lineage>
        <taxon>Bacteria</taxon>
        <taxon>Pseudomonadati</taxon>
        <taxon>Pseudomonadota</taxon>
        <taxon>Betaproteobacteria</taxon>
        <taxon>Burkholderiales</taxon>
        <taxon>Oxalobacteraceae</taxon>
        <taxon>Noviherbaspirillum</taxon>
    </lineage>
</organism>
<sequence length="64" mass="7291">MKGLCEYVLEASMRWGSGLWTGDESAAYADYVNTTIHEDQMAEDEFPPHYPHRREMQPTPGSEA</sequence>
<dbReference type="AlphaFoldDB" id="A0A254TDD4"/>
<protein>
    <submittedName>
        <fullName evidence="2">Uncharacterized protein</fullName>
    </submittedName>
</protein>
<comment type="caution">
    <text evidence="2">The sequence shown here is derived from an EMBL/GenBank/DDBJ whole genome shotgun (WGS) entry which is preliminary data.</text>
</comment>
<name>A0A254TDD4_9BURK</name>
<dbReference type="Proteomes" id="UP000197535">
    <property type="component" value="Unassembled WGS sequence"/>
</dbReference>
<proteinExistence type="predicted"/>
<evidence type="ECO:0000313" key="2">
    <source>
        <dbReference type="EMBL" id="OWW20177.1"/>
    </source>
</evidence>
<reference evidence="2 3" key="1">
    <citation type="submission" date="2016-02" db="EMBL/GenBank/DDBJ databases">
        <authorList>
            <person name="Wen L."/>
            <person name="He K."/>
            <person name="Yang H."/>
        </authorList>
    </citation>
    <scope>NUCLEOTIDE SEQUENCE [LARGE SCALE GENOMIC DNA]</scope>
    <source>
        <strain evidence="2 3">TSA40</strain>
    </source>
</reference>
<dbReference type="EMBL" id="LSTO01000001">
    <property type="protein sequence ID" value="OWW20177.1"/>
    <property type="molecule type" value="Genomic_DNA"/>
</dbReference>